<dbReference type="AlphaFoldDB" id="A0A1I1V0C2"/>
<evidence type="ECO:0000313" key="4">
    <source>
        <dbReference type="Proteomes" id="UP000199207"/>
    </source>
</evidence>
<proteinExistence type="inferred from homology"/>
<dbReference type="InterPro" id="IPR036423">
    <property type="entry name" value="SOD-like_Cu/Zn_dom_sf"/>
</dbReference>
<dbReference type="Proteomes" id="UP000199207">
    <property type="component" value="Unassembled WGS sequence"/>
</dbReference>
<dbReference type="InterPro" id="IPR006311">
    <property type="entry name" value="TAT_signal"/>
</dbReference>
<dbReference type="GO" id="GO:0046872">
    <property type="term" value="F:metal ion binding"/>
    <property type="evidence" value="ECO:0007669"/>
    <property type="project" value="InterPro"/>
</dbReference>
<gene>
    <name evidence="3" type="ORF">SAMN05421773_1293</name>
</gene>
<name>A0A1I1V0C2_9ACTN</name>
<protein>
    <submittedName>
        <fullName evidence="3">Copper/zinc superoxide dismutase (SODC)</fullName>
    </submittedName>
</protein>
<organism evidence="3 4">
    <name type="scientific">Streptomyces aidingensis</name>
    <dbReference type="NCBI Taxonomy" id="910347"/>
    <lineage>
        <taxon>Bacteria</taxon>
        <taxon>Bacillati</taxon>
        <taxon>Actinomycetota</taxon>
        <taxon>Actinomycetes</taxon>
        <taxon>Kitasatosporales</taxon>
        <taxon>Streptomycetaceae</taxon>
        <taxon>Streptomyces</taxon>
    </lineage>
</organism>
<dbReference type="PROSITE" id="PS51257">
    <property type="entry name" value="PROKAR_LIPOPROTEIN"/>
    <property type="match status" value="1"/>
</dbReference>
<dbReference type="OrthoDB" id="4215134at2"/>
<reference evidence="3 4" key="1">
    <citation type="submission" date="2016-10" db="EMBL/GenBank/DDBJ databases">
        <authorList>
            <person name="de Groot N.N."/>
        </authorList>
    </citation>
    <scope>NUCLEOTIDE SEQUENCE [LARGE SCALE GENOMIC DNA]</scope>
    <source>
        <strain evidence="3 4">CGMCC 4.5739</strain>
    </source>
</reference>
<keyword evidence="4" id="KW-1185">Reference proteome</keyword>
<accession>A0A1I1V0C2</accession>
<comment type="similarity">
    <text evidence="1">Belongs to the Cu-Zn superoxide dismutase family.</text>
</comment>
<dbReference type="STRING" id="910347.SAMN05421773_1293"/>
<dbReference type="RefSeq" id="WP_093841680.1">
    <property type="nucleotide sequence ID" value="NZ_FOLM01000029.1"/>
</dbReference>
<evidence type="ECO:0000256" key="2">
    <source>
        <dbReference type="SAM" id="MobiDB-lite"/>
    </source>
</evidence>
<sequence length="203" mass="20906">MDQRTPQPSAARRAGRRTALAACLLTTAALLLTGCGGDSSAAAGPDTGGESGHEAHGMADTAMGDPSATPAADIPGAEVRQAPLTLLDTRPPGTDGVRGTAWLAQHEGGTTVTVSMTGLEPGTDYISHLHLKACAEENGGDHFRFDPDGSDLPPNEIHLAFTGDAQGRAEMTVENDRRTGDAAASLVVHPRDAQDNRLACADF</sequence>
<dbReference type="EMBL" id="FOLM01000029">
    <property type="protein sequence ID" value="SFD76497.1"/>
    <property type="molecule type" value="Genomic_DNA"/>
</dbReference>
<feature type="region of interest" description="Disordered" evidence="2">
    <location>
        <begin position="40"/>
        <end position="73"/>
    </location>
</feature>
<dbReference type="GO" id="GO:0006801">
    <property type="term" value="P:superoxide metabolic process"/>
    <property type="evidence" value="ECO:0007669"/>
    <property type="project" value="InterPro"/>
</dbReference>
<evidence type="ECO:0000256" key="1">
    <source>
        <dbReference type="ARBA" id="ARBA00010457"/>
    </source>
</evidence>
<dbReference type="SUPFAM" id="SSF49329">
    <property type="entry name" value="Cu,Zn superoxide dismutase-like"/>
    <property type="match status" value="1"/>
</dbReference>
<dbReference type="PROSITE" id="PS51318">
    <property type="entry name" value="TAT"/>
    <property type="match status" value="1"/>
</dbReference>
<dbReference type="Gene3D" id="2.60.40.200">
    <property type="entry name" value="Superoxide dismutase, copper/zinc binding domain"/>
    <property type="match status" value="1"/>
</dbReference>
<evidence type="ECO:0000313" key="3">
    <source>
        <dbReference type="EMBL" id="SFD76497.1"/>
    </source>
</evidence>